<keyword evidence="2 8" id="KW-0436">Ligase</keyword>
<dbReference type="GO" id="GO:0005524">
    <property type="term" value="F:ATP binding"/>
    <property type="evidence" value="ECO:0007669"/>
    <property type="project" value="UniProtKB-KW"/>
</dbReference>
<evidence type="ECO:0000313" key="10">
    <source>
        <dbReference type="EMBL" id="NBI07234.1"/>
    </source>
</evidence>
<keyword evidence="3 8" id="KW-0547">Nucleotide-binding</keyword>
<dbReference type="InterPro" id="IPR020556">
    <property type="entry name" value="Amidase_CS"/>
</dbReference>
<dbReference type="GO" id="GO:0050567">
    <property type="term" value="F:glutaminyl-tRNA synthase (glutamine-hydrolyzing) activity"/>
    <property type="evidence" value="ECO:0007669"/>
    <property type="project" value="UniProtKB-UniRule"/>
</dbReference>
<feature type="active site" description="Charge relay system" evidence="8">
    <location>
        <position position="79"/>
    </location>
</feature>
<dbReference type="Pfam" id="PF01425">
    <property type="entry name" value="Amidase"/>
    <property type="match status" value="1"/>
</dbReference>
<comment type="subunit">
    <text evidence="8">Heterotrimer of A, B and C subunits.</text>
</comment>
<dbReference type="GO" id="GO:0016740">
    <property type="term" value="F:transferase activity"/>
    <property type="evidence" value="ECO:0007669"/>
    <property type="project" value="UniProtKB-KW"/>
</dbReference>
<dbReference type="EC" id="6.3.5.7" evidence="8"/>
<dbReference type="InterPro" id="IPR000120">
    <property type="entry name" value="Amidase"/>
</dbReference>
<reference evidence="10 11" key="1">
    <citation type="submission" date="2018-08" db="EMBL/GenBank/DDBJ databases">
        <title>Murine metabolic-syndrome-specific gut microbial biobank.</title>
        <authorList>
            <person name="Liu C."/>
        </authorList>
    </citation>
    <scope>NUCLEOTIDE SEQUENCE [LARGE SCALE GENOMIC DNA]</scope>
    <source>
        <strain evidence="10 11">583</strain>
    </source>
</reference>
<evidence type="ECO:0000256" key="3">
    <source>
        <dbReference type="ARBA" id="ARBA00022741"/>
    </source>
</evidence>
<dbReference type="InterPro" id="IPR004412">
    <property type="entry name" value="GatA"/>
</dbReference>
<dbReference type="NCBIfam" id="TIGR00132">
    <property type="entry name" value="gatA"/>
    <property type="match status" value="1"/>
</dbReference>
<dbReference type="Proteomes" id="UP000467132">
    <property type="component" value="Unassembled WGS sequence"/>
</dbReference>
<evidence type="ECO:0000256" key="4">
    <source>
        <dbReference type="ARBA" id="ARBA00022840"/>
    </source>
</evidence>
<accession>A0A845QZ59</accession>
<dbReference type="OrthoDB" id="9811471at2"/>
<comment type="caution">
    <text evidence="10">The sequence shown here is derived from an EMBL/GenBank/DDBJ whole genome shotgun (WGS) entry which is preliminary data.</text>
</comment>
<name>A0A845QZ59_9CLOT</name>
<comment type="similarity">
    <text evidence="1 8">Belongs to the amidase family. GatA subfamily.</text>
</comment>
<protein>
    <recommendedName>
        <fullName evidence="8">Glutamyl-tRNA(Gln) amidotransferase subunit A</fullName>
        <shortName evidence="8">Glu-ADT subunit A</shortName>
        <ecNumber evidence="8">6.3.5.7</ecNumber>
    </recommendedName>
</protein>
<dbReference type="GO" id="GO:0030956">
    <property type="term" value="C:glutamyl-tRNA(Gln) amidotransferase complex"/>
    <property type="evidence" value="ECO:0007669"/>
    <property type="project" value="InterPro"/>
</dbReference>
<evidence type="ECO:0000313" key="11">
    <source>
        <dbReference type="Proteomes" id="UP000467132"/>
    </source>
</evidence>
<dbReference type="InterPro" id="IPR023631">
    <property type="entry name" value="Amidase_dom"/>
</dbReference>
<dbReference type="PANTHER" id="PTHR11895">
    <property type="entry name" value="TRANSAMIDASE"/>
    <property type="match status" value="1"/>
</dbReference>
<evidence type="ECO:0000256" key="5">
    <source>
        <dbReference type="ARBA" id="ARBA00022917"/>
    </source>
</evidence>
<feature type="active site" description="Acyl-ester intermediate" evidence="8">
    <location>
        <position position="178"/>
    </location>
</feature>
<evidence type="ECO:0000256" key="2">
    <source>
        <dbReference type="ARBA" id="ARBA00022598"/>
    </source>
</evidence>
<dbReference type="GO" id="GO:0006412">
    <property type="term" value="P:translation"/>
    <property type="evidence" value="ECO:0007669"/>
    <property type="project" value="UniProtKB-UniRule"/>
</dbReference>
<keyword evidence="5 8" id="KW-0648">Protein biosynthesis</keyword>
<dbReference type="InterPro" id="IPR036928">
    <property type="entry name" value="AS_sf"/>
</dbReference>
<dbReference type="Gene3D" id="3.90.1300.10">
    <property type="entry name" value="Amidase signature (AS) domain"/>
    <property type="match status" value="1"/>
</dbReference>
<evidence type="ECO:0000259" key="9">
    <source>
        <dbReference type="Pfam" id="PF01425"/>
    </source>
</evidence>
<gene>
    <name evidence="8 10" type="primary">gatA</name>
    <name evidence="10" type="ORF">D3Z33_10275</name>
</gene>
<dbReference type="RefSeq" id="WP_160197705.1">
    <property type="nucleotide sequence ID" value="NZ_QXXA01000011.1"/>
</dbReference>
<dbReference type="EMBL" id="QXXA01000011">
    <property type="protein sequence ID" value="NBI07234.1"/>
    <property type="molecule type" value="Genomic_DNA"/>
</dbReference>
<sequence length="487" mass="53564">MDYNELSITRLKDKLESGEVTSVDLIEEYFKRIEKYDNSIEAFLTLNKEEALKKAKEIDEKRKNGEQLGYLAGIPVAIKDNISTKGLKTTCASNIIKDYIPPFDATVIENLKNADAIIIGKTNLDEFAMGSSTETSAFQITKNPWDISRVPGGSSGGSAAAVASQMAPFSLGSETGGSVRQPASFCGLVGLKPTYGLVSRYGLIAFASSFDQIGPFTRNVEDAAIVMNVIAGYDKMDSTSVKREKENYLDGLKNDIKGLKIGVPKEYLEGLEGNVKSQMEQSIKTFENLGAEVEMMSLPHSGYGLETYYILAPSEASSNLARFDGIRYGNRSSNYNNTEELFVKTRSEGFGEEVKRRIMMGTYCLSSGYYDAYYKKAQEVRTLIKNDFDKAFEKYDILISPTTLSTAFKIGEKNDDPIAMYQSDKLTVGVNIAGVPAISIPCGLSDNMPIGLQIIGKNFDEAKILNVAYNFEKEINFKQTPDLGGVK</sequence>
<evidence type="ECO:0000256" key="7">
    <source>
        <dbReference type="ARBA" id="ARBA00047407"/>
    </source>
</evidence>
<keyword evidence="11" id="KW-1185">Reference proteome</keyword>
<dbReference type="PROSITE" id="PS00571">
    <property type="entry name" value="AMIDASES"/>
    <property type="match status" value="1"/>
</dbReference>
<dbReference type="SUPFAM" id="SSF75304">
    <property type="entry name" value="Amidase signature (AS) enzymes"/>
    <property type="match status" value="1"/>
</dbReference>
<comment type="function">
    <text evidence="6 8">Allows the formation of correctly charged Gln-tRNA(Gln) through the transamidation of misacylated Glu-tRNA(Gln) in organisms which lack glutaminyl-tRNA synthetase. The reaction takes place in the presence of glutamine and ATP through an activated gamma-phospho-Glu-tRNA(Gln).</text>
</comment>
<dbReference type="HAMAP" id="MF_00120">
    <property type="entry name" value="GatA"/>
    <property type="match status" value="1"/>
</dbReference>
<comment type="catalytic activity">
    <reaction evidence="7 8">
        <text>L-glutamyl-tRNA(Gln) + L-glutamine + ATP + H2O = L-glutaminyl-tRNA(Gln) + L-glutamate + ADP + phosphate + H(+)</text>
        <dbReference type="Rhea" id="RHEA:17521"/>
        <dbReference type="Rhea" id="RHEA-COMP:9681"/>
        <dbReference type="Rhea" id="RHEA-COMP:9684"/>
        <dbReference type="ChEBI" id="CHEBI:15377"/>
        <dbReference type="ChEBI" id="CHEBI:15378"/>
        <dbReference type="ChEBI" id="CHEBI:29985"/>
        <dbReference type="ChEBI" id="CHEBI:30616"/>
        <dbReference type="ChEBI" id="CHEBI:43474"/>
        <dbReference type="ChEBI" id="CHEBI:58359"/>
        <dbReference type="ChEBI" id="CHEBI:78520"/>
        <dbReference type="ChEBI" id="CHEBI:78521"/>
        <dbReference type="ChEBI" id="CHEBI:456216"/>
        <dbReference type="EC" id="6.3.5.7"/>
    </reaction>
</comment>
<evidence type="ECO:0000256" key="1">
    <source>
        <dbReference type="ARBA" id="ARBA00008069"/>
    </source>
</evidence>
<dbReference type="PANTHER" id="PTHR11895:SF151">
    <property type="entry name" value="GLUTAMYL-TRNA(GLN) AMIDOTRANSFERASE SUBUNIT A"/>
    <property type="match status" value="1"/>
</dbReference>
<proteinExistence type="inferred from homology"/>
<feature type="active site" description="Charge relay system" evidence="8">
    <location>
        <position position="154"/>
    </location>
</feature>
<dbReference type="AlphaFoldDB" id="A0A845QZ59"/>
<evidence type="ECO:0000256" key="6">
    <source>
        <dbReference type="ARBA" id="ARBA00025295"/>
    </source>
</evidence>
<keyword evidence="4 8" id="KW-0067">ATP-binding</keyword>
<feature type="domain" description="Amidase" evidence="9">
    <location>
        <begin position="24"/>
        <end position="465"/>
    </location>
</feature>
<organism evidence="10 11">
    <name type="scientific">Senegalia massiliensis</name>
    <dbReference type="NCBI Taxonomy" id="1720316"/>
    <lineage>
        <taxon>Bacteria</taxon>
        <taxon>Bacillati</taxon>
        <taxon>Bacillota</taxon>
        <taxon>Clostridia</taxon>
        <taxon>Eubacteriales</taxon>
        <taxon>Clostridiaceae</taxon>
        <taxon>Senegalia</taxon>
    </lineage>
</organism>
<evidence type="ECO:0000256" key="8">
    <source>
        <dbReference type="HAMAP-Rule" id="MF_00120"/>
    </source>
</evidence>
<keyword evidence="10" id="KW-0808">Transferase</keyword>